<dbReference type="GO" id="GO:0016020">
    <property type="term" value="C:membrane"/>
    <property type="evidence" value="ECO:0007669"/>
    <property type="project" value="InterPro"/>
</dbReference>
<feature type="domain" description="Dystroglycan-type cadherin-like" evidence="2">
    <location>
        <begin position="571"/>
        <end position="660"/>
    </location>
</feature>
<organism evidence="3 4">
    <name type="scientific">Spirosoma aureum</name>
    <dbReference type="NCBI Taxonomy" id="2692134"/>
    <lineage>
        <taxon>Bacteria</taxon>
        <taxon>Pseudomonadati</taxon>
        <taxon>Bacteroidota</taxon>
        <taxon>Cytophagia</taxon>
        <taxon>Cytophagales</taxon>
        <taxon>Cytophagaceae</taxon>
        <taxon>Spirosoma</taxon>
    </lineage>
</organism>
<dbReference type="InterPro" id="IPR013783">
    <property type="entry name" value="Ig-like_fold"/>
</dbReference>
<dbReference type="EMBL" id="CP050063">
    <property type="protein sequence ID" value="QIP15656.1"/>
    <property type="molecule type" value="Genomic_DNA"/>
</dbReference>
<name>A0A6G9ATK5_9BACT</name>
<sequence>MRNSTGCNNLSRSQNVERTSLVRNRNFIAVIIAIVLTSFGLLDSQAQPCSLTLTATNIKQPTCGGKDGSFNINVEGITAPYQYTLVKTVGGSPVVQENGTLIAGTPTFVFLGEGSYQVLIAKGGTCTGNVSVELTAVPLTLTATNIKQPTCGGKDGSFNINVEGITAPYQYTLVKTVGGSPVVQENGTLIAGTPTFVFLGEGSYQVLIAKGGTCTGNVSVELTAVPLTLTATNIKQPTCGGKDGSFNINVEGITAPYQYTLVKTVGGSPVVQENGTLIAGTPTFVFLGEGSYQVLIAKGGTCTGNVSVELTAVPLTLTATNIKQPTCGGKDGSFNINVEGITAPYQYTLVKTVGGSPVVQENGTLIAGTPTFVFLGEGSYQVLIAKGGTCTGSVSVTLGGLTIQASALSTNQPISVTASGCTGTINWNPVGGTGSANGNIYTFSAPGNYTLSASCTVGGCTSPSLTLQILPLDFAITGATMVNCQVVDETLSKRYQVSFTPQYTGQNANPISFSVVNEFSPTTNPGPYSLMLYGDNSTITLVANQSGNPETRYRFEWLAACGTGTSPNRPPTTSGIPSQTILQGQAYALNLATYFSDPDSQPLTYLGTGLPDGLSINGTLLSGTPSTTGVSLVSITALDPGGLMLQTSFNLTVSPMPTVPSTFTIIGATMVNCQVVDPSLSKRYEISFMPQYAGLDNTPVSFSIVNEFSPTTNPGPYTIQLYGDNPAITLIAKQSNVVASYNYNWLAACNLGSTRVGTQETGSGLAVKLLGNPVAGNSAEVEIGGVAGQRVQLNLVDLQGRGLHQQVITEASVLERVSVPLGTSRGQLFLQVSSGTQRKTLKVIKAD</sequence>
<keyword evidence="4" id="KW-1185">Reference proteome</keyword>
<dbReference type="SUPFAM" id="SSF49313">
    <property type="entry name" value="Cadherin-like"/>
    <property type="match status" value="1"/>
</dbReference>
<dbReference type="RefSeq" id="WP_167214288.1">
    <property type="nucleotide sequence ID" value="NZ_CP050063.1"/>
</dbReference>
<feature type="transmembrane region" description="Helical" evidence="1">
    <location>
        <begin position="21"/>
        <end position="42"/>
    </location>
</feature>
<proteinExistence type="predicted"/>
<dbReference type="AlphaFoldDB" id="A0A6G9ATK5"/>
<keyword evidence="1" id="KW-0812">Transmembrane</keyword>
<evidence type="ECO:0000313" key="4">
    <source>
        <dbReference type="Proteomes" id="UP000501802"/>
    </source>
</evidence>
<dbReference type="Gene3D" id="2.60.40.10">
    <property type="entry name" value="Immunoglobulins"/>
    <property type="match status" value="1"/>
</dbReference>
<keyword evidence="1" id="KW-0472">Membrane</keyword>
<protein>
    <recommendedName>
        <fullName evidence="2">Dystroglycan-type cadherin-like domain-containing protein</fullName>
    </recommendedName>
</protein>
<dbReference type="Pfam" id="PF13573">
    <property type="entry name" value="SprB"/>
    <property type="match status" value="4"/>
</dbReference>
<evidence type="ECO:0000313" key="3">
    <source>
        <dbReference type="EMBL" id="QIP15656.1"/>
    </source>
</evidence>
<reference evidence="3 4" key="1">
    <citation type="submission" date="2020-03" db="EMBL/GenBank/DDBJ databases">
        <authorList>
            <person name="Kim M.K."/>
        </authorList>
    </citation>
    <scope>NUCLEOTIDE SEQUENCE [LARGE SCALE GENOMIC DNA]</scope>
    <source>
        <strain evidence="3 4">BT328</strain>
    </source>
</reference>
<keyword evidence="1" id="KW-1133">Transmembrane helix</keyword>
<dbReference type="InterPro" id="IPR015919">
    <property type="entry name" value="Cadherin-like_sf"/>
</dbReference>
<evidence type="ECO:0000259" key="2">
    <source>
        <dbReference type="SMART" id="SM00736"/>
    </source>
</evidence>
<dbReference type="SMART" id="SM00736">
    <property type="entry name" value="CADG"/>
    <property type="match status" value="1"/>
</dbReference>
<dbReference type="InterPro" id="IPR006644">
    <property type="entry name" value="Cadg"/>
</dbReference>
<gene>
    <name evidence="3" type="ORF">G8759_25000</name>
</gene>
<dbReference type="InterPro" id="IPR025667">
    <property type="entry name" value="SprB_repeat"/>
</dbReference>
<dbReference type="KEGG" id="spib:G8759_25000"/>
<dbReference type="GO" id="GO:0005509">
    <property type="term" value="F:calcium ion binding"/>
    <property type="evidence" value="ECO:0007669"/>
    <property type="project" value="InterPro"/>
</dbReference>
<dbReference type="Proteomes" id="UP000501802">
    <property type="component" value="Chromosome"/>
</dbReference>
<accession>A0A6G9ATK5</accession>
<evidence type="ECO:0000256" key="1">
    <source>
        <dbReference type="SAM" id="Phobius"/>
    </source>
</evidence>